<gene>
    <name evidence="2" type="ORF">GCM10017771_44730</name>
</gene>
<keyword evidence="3" id="KW-1185">Reference proteome</keyword>
<dbReference type="SUPFAM" id="SSF55781">
    <property type="entry name" value="GAF domain-like"/>
    <property type="match status" value="1"/>
</dbReference>
<dbReference type="Proteomes" id="UP000603227">
    <property type="component" value="Unassembled WGS sequence"/>
</dbReference>
<dbReference type="RefSeq" id="WP_189784256.1">
    <property type="nucleotide sequence ID" value="NZ_BNAT01000015.1"/>
</dbReference>
<sequence>MSTQTSANELSETVQKNARRDIAAWLATFVERHGGFVGSVHLAESASAGQIFLVAAYNLPARIQNAAAVVPIGKGVAGVAAERREPVVMVDLQTDTSGVARPLARASESKSSVTLPVSSPTDPETLLAVVGLGFEHSLEFTDDQIALFMQDAATIPVEPTANG</sequence>
<dbReference type="Pfam" id="PF13185">
    <property type="entry name" value="GAF_2"/>
    <property type="match status" value="1"/>
</dbReference>
<dbReference type="AlphaFoldDB" id="A0A919DAG8"/>
<organism evidence="2 3">
    <name type="scientific">Streptomyces capitiformicae</name>
    <dbReference type="NCBI Taxonomy" id="2014920"/>
    <lineage>
        <taxon>Bacteria</taxon>
        <taxon>Bacillati</taxon>
        <taxon>Actinomycetota</taxon>
        <taxon>Actinomycetes</taxon>
        <taxon>Kitasatosporales</taxon>
        <taxon>Streptomycetaceae</taxon>
        <taxon>Streptomyces</taxon>
    </lineage>
</organism>
<evidence type="ECO:0000259" key="1">
    <source>
        <dbReference type="Pfam" id="PF13185"/>
    </source>
</evidence>
<dbReference type="InterPro" id="IPR003018">
    <property type="entry name" value="GAF"/>
</dbReference>
<feature type="domain" description="GAF" evidence="1">
    <location>
        <begin position="37"/>
        <end position="150"/>
    </location>
</feature>
<dbReference type="Gene3D" id="3.30.450.40">
    <property type="match status" value="1"/>
</dbReference>
<reference evidence="2" key="1">
    <citation type="journal article" date="2014" name="Int. J. Syst. Evol. Microbiol.">
        <title>Complete genome sequence of Corynebacterium casei LMG S-19264T (=DSM 44701T), isolated from a smear-ripened cheese.</title>
        <authorList>
            <consortium name="US DOE Joint Genome Institute (JGI-PGF)"/>
            <person name="Walter F."/>
            <person name="Albersmeier A."/>
            <person name="Kalinowski J."/>
            <person name="Ruckert C."/>
        </authorList>
    </citation>
    <scope>NUCLEOTIDE SEQUENCE</scope>
    <source>
        <strain evidence="2">CGMCC 4.7403</strain>
    </source>
</reference>
<protein>
    <recommendedName>
        <fullName evidence="1">GAF domain-containing protein</fullName>
    </recommendedName>
</protein>
<accession>A0A919DAG8</accession>
<name>A0A919DAG8_9ACTN</name>
<reference evidence="2" key="2">
    <citation type="submission" date="2020-09" db="EMBL/GenBank/DDBJ databases">
        <authorList>
            <person name="Sun Q."/>
            <person name="Zhou Y."/>
        </authorList>
    </citation>
    <scope>NUCLEOTIDE SEQUENCE</scope>
    <source>
        <strain evidence="2">CGMCC 4.7403</strain>
    </source>
</reference>
<comment type="caution">
    <text evidence="2">The sequence shown here is derived from an EMBL/GenBank/DDBJ whole genome shotgun (WGS) entry which is preliminary data.</text>
</comment>
<evidence type="ECO:0000313" key="2">
    <source>
        <dbReference type="EMBL" id="GHE29177.1"/>
    </source>
</evidence>
<proteinExistence type="predicted"/>
<evidence type="ECO:0000313" key="3">
    <source>
        <dbReference type="Proteomes" id="UP000603227"/>
    </source>
</evidence>
<dbReference type="EMBL" id="BNAT01000015">
    <property type="protein sequence ID" value="GHE29177.1"/>
    <property type="molecule type" value="Genomic_DNA"/>
</dbReference>
<dbReference type="InterPro" id="IPR029016">
    <property type="entry name" value="GAF-like_dom_sf"/>
</dbReference>